<sequence length="397" mass="42359">MNTRSVSLAGMALVSLGTVVVASCSDLPSQANSGDVADKSAPSSSPPFDREDKGTFDEPWAMAFEPGTNNLFVTLKKGEITFLRPDGTRGTVSGVPEVDYGGQGGLGDFRFAPDYESSHAVYLSWAEAGDGDTRGAAVARATMLCGTQTSCELRDLRVIWRQSSKVTGRGHYSHRIAFSPDGEYLFIASGDRQKKDPAQDLSNNLGTIVRLLPDGTPASGNPFAERGGVSRQIWSYGHRNILGLGFDKDGQLWDLEHGPQGGDELNLVTEGGNYGWPNVSNGVNYGGGAIPDHSPDDDYLPPAEWWDPVIAPGDMMFYSGALFPDWQGDAVIAGLASEALVLVRINGTAAKEQARYPMGARMRALAQAPDGAIWAAEDGPEAHLWRLTPVDVPANAD</sequence>
<proteinExistence type="predicted"/>
<feature type="domain" description="Glucose/Sorbosone dehydrogenase" evidence="3">
    <location>
        <begin position="56"/>
        <end position="386"/>
    </location>
</feature>
<keyword evidence="5" id="KW-1185">Reference proteome</keyword>
<dbReference type="RefSeq" id="WP_066771122.1">
    <property type="nucleotide sequence ID" value="NZ_BMIP01000003.1"/>
</dbReference>
<evidence type="ECO:0000313" key="5">
    <source>
        <dbReference type="Proteomes" id="UP000612349"/>
    </source>
</evidence>
<dbReference type="PROSITE" id="PS51257">
    <property type="entry name" value="PROKAR_LIPOPROTEIN"/>
    <property type="match status" value="1"/>
</dbReference>
<evidence type="ECO:0000256" key="1">
    <source>
        <dbReference type="SAM" id="MobiDB-lite"/>
    </source>
</evidence>
<keyword evidence="2" id="KW-0732">Signal</keyword>
<dbReference type="InterPro" id="IPR011041">
    <property type="entry name" value="Quinoprot_gluc/sorb_DH_b-prop"/>
</dbReference>
<protein>
    <submittedName>
        <fullName evidence="4">Dehydrogenase</fullName>
    </submittedName>
</protein>
<dbReference type="InterPro" id="IPR011042">
    <property type="entry name" value="6-blade_b-propeller_TolB-like"/>
</dbReference>
<gene>
    <name evidence="4" type="primary">yliI</name>
    <name evidence="4" type="ORF">GCM10010990_16170</name>
</gene>
<name>A0A917DSP8_9SPHN</name>
<dbReference type="AlphaFoldDB" id="A0A917DSP8"/>
<evidence type="ECO:0000259" key="3">
    <source>
        <dbReference type="Pfam" id="PF07995"/>
    </source>
</evidence>
<reference evidence="4" key="1">
    <citation type="journal article" date="2014" name="Int. J. Syst. Evol. Microbiol.">
        <title>Complete genome sequence of Corynebacterium casei LMG S-19264T (=DSM 44701T), isolated from a smear-ripened cheese.</title>
        <authorList>
            <consortium name="US DOE Joint Genome Institute (JGI-PGF)"/>
            <person name="Walter F."/>
            <person name="Albersmeier A."/>
            <person name="Kalinowski J."/>
            <person name="Ruckert C."/>
        </authorList>
    </citation>
    <scope>NUCLEOTIDE SEQUENCE</scope>
    <source>
        <strain evidence="4">CGMCC 1.15360</strain>
    </source>
</reference>
<feature type="chain" id="PRO_5037939207" evidence="2">
    <location>
        <begin position="23"/>
        <end position="397"/>
    </location>
</feature>
<dbReference type="Gene3D" id="2.120.10.30">
    <property type="entry name" value="TolB, C-terminal domain"/>
    <property type="match status" value="1"/>
</dbReference>
<reference evidence="4" key="2">
    <citation type="submission" date="2020-09" db="EMBL/GenBank/DDBJ databases">
        <authorList>
            <person name="Sun Q."/>
            <person name="Zhou Y."/>
        </authorList>
    </citation>
    <scope>NUCLEOTIDE SEQUENCE</scope>
    <source>
        <strain evidence="4">CGMCC 1.15360</strain>
    </source>
</reference>
<comment type="caution">
    <text evidence="4">The sequence shown here is derived from an EMBL/GenBank/DDBJ whole genome shotgun (WGS) entry which is preliminary data.</text>
</comment>
<evidence type="ECO:0000256" key="2">
    <source>
        <dbReference type="SAM" id="SignalP"/>
    </source>
</evidence>
<dbReference type="PANTHER" id="PTHR19328">
    <property type="entry name" value="HEDGEHOG-INTERACTING PROTEIN"/>
    <property type="match status" value="1"/>
</dbReference>
<evidence type="ECO:0000313" key="4">
    <source>
        <dbReference type="EMBL" id="GGD67470.1"/>
    </source>
</evidence>
<dbReference type="InterPro" id="IPR012938">
    <property type="entry name" value="Glc/Sorbosone_DH"/>
</dbReference>
<dbReference type="PANTHER" id="PTHR19328:SF75">
    <property type="entry name" value="ALDOSE SUGAR DEHYDROGENASE YLII"/>
    <property type="match status" value="1"/>
</dbReference>
<dbReference type="Pfam" id="PF07995">
    <property type="entry name" value="GSDH"/>
    <property type="match status" value="1"/>
</dbReference>
<dbReference type="Proteomes" id="UP000612349">
    <property type="component" value="Unassembled WGS sequence"/>
</dbReference>
<dbReference type="SUPFAM" id="SSF50952">
    <property type="entry name" value="Soluble quinoprotein glucose dehydrogenase"/>
    <property type="match status" value="1"/>
</dbReference>
<dbReference type="EMBL" id="BMIP01000003">
    <property type="protein sequence ID" value="GGD67470.1"/>
    <property type="molecule type" value="Genomic_DNA"/>
</dbReference>
<feature type="signal peptide" evidence="2">
    <location>
        <begin position="1"/>
        <end position="22"/>
    </location>
</feature>
<organism evidence="4 5">
    <name type="scientific">Croceicoccus mobilis</name>
    <dbReference type="NCBI Taxonomy" id="1703339"/>
    <lineage>
        <taxon>Bacteria</taxon>
        <taxon>Pseudomonadati</taxon>
        <taxon>Pseudomonadota</taxon>
        <taxon>Alphaproteobacteria</taxon>
        <taxon>Sphingomonadales</taxon>
        <taxon>Erythrobacteraceae</taxon>
        <taxon>Croceicoccus</taxon>
    </lineage>
</organism>
<accession>A0A917DSP8</accession>
<feature type="region of interest" description="Disordered" evidence="1">
    <location>
        <begin position="29"/>
        <end position="55"/>
    </location>
</feature>